<dbReference type="Gene3D" id="3.90.550.10">
    <property type="entry name" value="Spore Coat Polysaccharide Biosynthesis Protein SpsA, Chain A"/>
    <property type="match status" value="2"/>
</dbReference>
<dbReference type="EMBL" id="JAUSVP010000006">
    <property type="protein sequence ID" value="MDQ0448074.1"/>
    <property type="molecule type" value="Genomic_DNA"/>
</dbReference>
<dbReference type="InterPro" id="IPR001173">
    <property type="entry name" value="Glyco_trans_2-like"/>
</dbReference>
<evidence type="ECO:0000313" key="2">
    <source>
        <dbReference type="EMBL" id="MDQ0448074.1"/>
    </source>
</evidence>
<gene>
    <name evidence="2" type="ORF">QO012_002579</name>
</gene>
<dbReference type="InterPro" id="IPR029044">
    <property type="entry name" value="Nucleotide-diphossugar_trans"/>
</dbReference>
<sequence length="762" mass="85836">MKLPALIGQITNVLSGGLMGATPPVRIELQPVHDLGLVEQQPDHWRSSGDDPVFHLNPGRSLRRYAGRWVRVQSDLVPVGKTKLAPVFYFDTGKGFSETQSVRLRADKNGIEDWIFVPRQTRTIRFDPMAAAGEFRINYVIMKAEPFAKGVRKNIQQILALYPTNKPTFKALSREALAVLKDESLAGAWDRFLAAGRPSDPPASYNAWIETVEAAEGLTGERMRAEIARFAFTPLISIVMPVYNTPRRWLEEAIRSIKAQAYENWELCLCDDNSSEGHIWPMLQKYAAEDARIKLHRRSENGRISLASNDAMALATGAYMTLMDHDDVIPANALYEFVKVLNRDRTVDFIYSDEDKLSIAGVRYEPFFKPDWSPETLEACMYTAHLALYRMDIVERVGGFRNECNGAQDYDFVLRYTEHVRNVVHVPKVLYHWRAIPGSTAQRMDNKDYVIGAALRALSDRAGRTGEVDFARPGAYAGCFELRRRLTATPLVSIVIPSAGRDSEIGGRQVDLLAECIASIHETSTYKNIEIVVVDNGDLRPQTQAALDRFGARRVTYRDPVFNVAAKMNLGAQAATGEVLIFLNDDIAVISPDWIEAMLALLQRPGVGAVGPKLLFENGEIQHAGVTFSNGMPDHVRRGYPGNDAGYFFSTVGNRNYMAVTGACVMIDREVFARVGRFDEALAVNYNDIDLCLRVYEQGLRIVYCAQASLYHYESRNRVRSVETSEQDYFRARWSDLVTVDPYYSPWFQHQPPTFLLDPIRF</sequence>
<reference evidence="2 3" key="1">
    <citation type="submission" date="2023-07" db="EMBL/GenBank/DDBJ databases">
        <title>Genomic Encyclopedia of Type Strains, Phase IV (KMG-IV): sequencing the most valuable type-strain genomes for metagenomic binning, comparative biology and taxonomic classification.</title>
        <authorList>
            <person name="Goeker M."/>
        </authorList>
    </citation>
    <scope>NUCLEOTIDE SEQUENCE [LARGE SCALE GENOMIC DNA]</scope>
    <source>
        <strain evidence="2 3">DSM 19013</strain>
    </source>
</reference>
<dbReference type="RefSeq" id="WP_238206037.1">
    <property type="nucleotide sequence ID" value="NZ_BPQE01000025.1"/>
</dbReference>
<evidence type="ECO:0000313" key="3">
    <source>
        <dbReference type="Proteomes" id="UP001231124"/>
    </source>
</evidence>
<proteinExistence type="predicted"/>
<dbReference type="PANTHER" id="PTHR43685:SF2">
    <property type="entry name" value="GLYCOSYLTRANSFERASE 2-LIKE DOMAIN-CONTAINING PROTEIN"/>
    <property type="match status" value="1"/>
</dbReference>
<protein>
    <submittedName>
        <fullName evidence="2">GT2 family glycosyltransferase</fullName>
    </submittedName>
</protein>
<dbReference type="Proteomes" id="UP001231124">
    <property type="component" value="Unassembled WGS sequence"/>
</dbReference>
<feature type="domain" description="Glycosyltransferase 2-like" evidence="1">
    <location>
        <begin position="237"/>
        <end position="397"/>
    </location>
</feature>
<dbReference type="SUPFAM" id="SSF53448">
    <property type="entry name" value="Nucleotide-diphospho-sugar transferases"/>
    <property type="match status" value="2"/>
</dbReference>
<name>A0ABU0I0D9_9HYPH</name>
<dbReference type="Pfam" id="PF00535">
    <property type="entry name" value="Glycos_transf_2"/>
    <property type="match status" value="2"/>
</dbReference>
<accession>A0ABU0I0D9</accession>
<organism evidence="2 3">
    <name type="scientific">Methylobacterium aerolatum</name>
    <dbReference type="NCBI Taxonomy" id="418708"/>
    <lineage>
        <taxon>Bacteria</taxon>
        <taxon>Pseudomonadati</taxon>
        <taxon>Pseudomonadota</taxon>
        <taxon>Alphaproteobacteria</taxon>
        <taxon>Hyphomicrobiales</taxon>
        <taxon>Methylobacteriaceae</taxon>
        <taxon>Methylobacterium</taxon>
    </lineage>
</organism>
<comment type="caution">
    <text evidence="2">The sequence shown here is derived from an EMBL/GenBank/DDBJ whole genome shotgun (WGS) entry which is preliminary data.</text>
</comment>
<dbReference type="PANTHER" id="PTHR43685">
    <property type="entry name" value="GLYCOSYLTRANSFERASE"/>
    <property type="match status" value="1"/>
</dbReference>
<evidence type="ECO:0000259" key="1">
    <source>
        <dbReference type="Pfam" id="PF00535"/>
    </source>
</evidence>
<feature type="domain" description="Glycosyltransferase 2-like" evidence="1">
    <location>
        <begin position="510"/>
        <end position="672"/>
    </location>
</feature>
<dbReference type="CDD" id="cd04184">
    <property type="entry name" value="GT2_RfbC_Mx_like"/>
    <property type="match status" value="1"/>
</dbReference>
<keyword evidence="3" id="KW-1185">Reference proteome</keyword>
<dbReference type="InterPro" id="IPR050834">
    <property type="entry name" value="Glycosyltransf_2"/>
</dbReference>